<organism evidence="1 2">
    <name type="scientific">Rhodococcus ruber</name>
    <dbReference type="NCBI Taxonomy" id="1830"/>
    <lineage>
        <taxon>Bacteria</taxon>
        <taxon>Bacillati</taxon>
        <taxon>Actinomycetota</taxon>
        <taxon>Actinomycetes</taxon>
        <taxon>Mycobacteriales</taxon>
        <taxon>Nocardiaceae</taxon>
        <taxon>Rhodococcus</taxon>
    </lineage>
</organism>
<sequence>MSTGSALLLSKADIAALARVQRPVVTMWAKRYRGPDRPFPEPVRADGRQHRYRADDVVAWLSSRGLGNNASVAEDLAAHAAFEDPAGADAATAFAALTALLCVKARTGEQLADLDGDDLLDEADDLDPDDAYLYREIEALGGRLPTYAAHADRMADAAYTVEHAFETLMAQRFRLPLDALADTALSPAALEMCAQVVGALAPDDRAVFVDPSPDGSDLFVALRQRLPEFVEPIAMTGHADTPTARLARRRLSVHRWRRRPTPAKGFDEDFSIDGPAVFLTQYPSPSTLGYSDARLLAELDNITVQMGAEHLAVIVGPASALTDPLRDREAAAVRADLLRSDRVRAVFRLPEGLLVTKPGSSMALWVLGAPDDSVAPTDRWTVLADLRTRALDAAVTDGIVADVTAAMGSREHLRAHAFEFASVHRTSTLLAEDRRGLLPPAPRRRRRRVAGNETAAEVAELVGAANRAARAVRDDLHLGVEYRQAPRPAPTADRLADAGVLKVMPGNRIDDDDVEVGGDVRVIGTDELLGRARIGDRGIDRLVLATRYPSGRYTEPGDIVFCTAPEFGVVVDHEGAAVVLSPARVLRVADPNASGVLPELVARTLRRMPVAPKPAGAIRSGLGWRDWPIPVVEADRIPAVSAALKELRARREAARQLLDTLDRLTDTLTDGVGHGVLTVTAITRPGREEG</sequence>
<dbReference type="AlphaFoldDB" id="A0A098BTC9"/>
<gene>
    <name evidence="1" type="ORF">RHRU231_830054</name>
</gene>
<dbReference type="RefSeq" id="WP_040274646.1">
    <property type="nucleotide sequence ID" value="NZ_JAJNCM010000014.1"/>
</dbReference>
<name>A0A098BTC9_9NOCA</name>
<dbReference type="Proteomes" id="UP000042997">
    <property type="component" value="Unassembled WGS sequence"/>
</dbReference>
<evidence type="ECO:0008006" key="3">
    <source>
        <dbReference type="Google" id="ProtNLM"/>
    </source>
</evidence>
<accession>A0A098BTC9</accession>
<protein>
    <recommendedName>
        <fullName evidence="3">DNA-binding protein</fullName>
    </recommendedName>
</protein>
<dbReference type="EMBL" id="CCSD01000098">
    <property type="protein sequence ID" value="CDZ91465.1"/>
    <property type="molecule type" value="Genomic_DNA"/>
</dbReference>
<proteinExistence type="predicted"/>
<dbReference type="OrthoDB" id="9784823at2"/>
<reference evidence="1 2" key="1">
    <citation type="journal article" date="2014" name="Genome Announc.">
        <title>Draft Genome Sequence of Propane- and Butane-Oxidizing Actinobacterium Rhodococcus ruber IEGM 231.</title>
        <authorList>
            <person name="Ivshina I.B."/>
            <person name="Kuyukina M.S."/>
            <person name="Krivoruchko A.V."/>
            <person name="Barbe V."/>
            <person name="Fischer C."/>
        </authorList>
    </citation>
    <scope>NUCLEOTIDE SEQUENCE [LARGE SCALE GENOMIC DNA]</scope>
</reference>
<evidence type="ECO:0000313" key="2">
    <source>
        <dbReference type="Proteomes" id="UP000042997"/>
    </source>
</evidence>
<evidence type="ECO:0000313" key="1">
    <source>
        <dbReference type="EMBL" id="CDZ91465.1"/>
    </source>
</evidence>
<dbReference type="eggNOG" id="COG0286">
    <property type="taxonomic scope" value="Bacteria"/>
</dbReference>